<dbReference type="SUPFAM" id="SSF50965">
    <property type="entry name" value="Galactose oxidase, central domain"/>
    <property type="match status" value="1"/>
</dbReference>
<protein>
    <submittedName>
        <fullName evidence="1">mRNA splicing protein</fullName>
    </submittedName>
</protein>
<sequence>MANIMRLGGGADGGGGELNIAYGLTPPSDTSKLWVRIADEPNSVTVQAVIPFGNEAVTAYGVSTLQYANTQGLTYCNGLLYIFSGYEVYVYENGSWSKFLTLSNTATVHHTAPSVVIGKKIFRLFGHNNGNAPGGAASAAYSIQKILMIDTETKTYSEVAVSGITRNCQLGNAVVVGKKIYFTAGQDGASGYDGYEKSSHIYEIDSDDPSTATDIGYLFITSADMRGTSVVAAGGKLYARHGGSAAEGSIPYTDWMEIFDLETKVLTRNQISISKGGQGSCFMPGINIGKYIYWFGGVPKGKVPTSFITTHQTTYAQRYNIETGEFDFVTVGEHAGVYINSVMLTNSELLFAKYGGNAPLYKFKGAYELENGKLFIQEGFLDNTWNAVKGKDWDLKVGVSGVYLGGTDGYAQAKDAYLYDLTQQKWVSLDGTPFGEVTPEPTPTPTLEGTWVLNDTLTAPESSTLTQVISGTIAASQGNSPLYSIQYVNNKMHFYMSAVQIYSTYDFETNQWANKVTSETFPSGATASDNFITWLAANATKQ</sequence>
<evidence type="ECO:0000313" key="1">
    <source>
        <dbReference type="EMBL" id="DAD55421.1"/>
    </source>
</evidence>
<dbReference type="InterPro" id="IPR015915">
    <property type="entry name" value="Kelch-typ_b-propeller"/>
</dbReference>
<name>A0A8D9UHD8_9CAUD</name>
<accession>A0A8D9UHD8</accession>
<dbReference type="Gene3D" id="2.120.10.80">
    <property type="entry name" value="Kelch-type beta propeller"/>
    <property type="match status" value="1"/>
</dbReference>
<proteinExistence type="predicted"/>
<dbReference type="EMBL" id="BK014724">
    <property type="protein sequence ID" value="DAD55421.1"/>
    <property type="molecule type" value="Genomic_DNA"/>
</dbReference>
<organism evidence="1">
    <name type="scientific">Siphoviridae sp. ctoNj20</name>
    <dbReference type="NCBI Taxonomy" id="2826085"/>
    <lineage>
        <taxon>Viruses</taxon>
        <taxon>Duplodnaviria</taxon>
        <taxon>Heunggongvirae</taxon>
        <taxon>Uroviricota</taxon>
        <taxon>Caudoviricetes</taxon>
    </lineage>
</organism>
<dbReference type="InterPro" id="IPR011043">
    <property type="entry name" value="Gal_Oxase/kelch_b-propeller"/>
</dbReference>
<reference evidence="1" key="1">
    <citation type="journal article" date="2021" name="Proc. Natl. Acad. Sci. U.S.A.">
        <title>A Catalog of Tens of Thousands of Viruses from Human Metagenomes Reveals Hidden Associations with Chronic Diseases.</title>
        <authorList>
            <person name="Tisza M.J."/>
            <person name="Buck C.B."/>
        </authorList>
    </citation>
    <scope>NUCLEOTIDE SEQUENCE</scope>
    <source>
        <strain evidence="1">CtoNj20</strain>
    </source>
</reference>